<proteinExistence type="predicted"/>
<evidence type="ECO:0000313" key="2">
    <source>
        <dbReference type="Proteomes" id="UP001148629"/>
    </source>
</evidence>
<keyword evidence="2" id="KW-1185">Reference proteome</keyword>
<reference evidence="1" key="1">
    <citation type="submission" date="2022-08" db="EMBL/GenBank/DDBJ databases">
        <title>Genome Sequence of Fusarium decemcellulare.</title>
        <authorList>
            <person name="Buettner E."/>
        </authorList>
    </citation>
    <scope>NUCLEOTIDE SEQUENCE</scope>
    <source>
        <strain evidence="1">Babe19</strain>
    </source>
</reference>
<gene>
    <name evidence="1" type="ORF">NM208_g10706</name>
</gene>
<protein>
    <submittedName>
        <fullName evidence="1">Uncharacterized protein</fullName>
    </submittedName>
</protein>
<evidence type="ECO:0000313" key="1">
    <source>
        <dbReference type="EMBL" id="KAJ3527424.1"/>
    </source>
</evidence>
<dbReference type="EMBL" id="JANRMS010001561">
    <property type="protein sequence ID" value="KAJ3527424.1"/>
    <property type="molecule type" value="Genomic_DNA"/>
</dbReference>
<comment type="caution">
    <text evidence="1">The sequence shown here is derived from an EMBL/GenBank/DDBJ whole genome shotgun (WGS) entry which is preliminary data.</text>
</comment>
<organism evidence="1 2">
    <name type="scientific">Fusarium decemcellulare</name>
    <dbReference type="NCBI Taxonomy" id="57161"/>
    <lineage>
        <taxon>Eukaryota</taxon>
        <taxon>Fungi</taxon>
        <taxon>Dikarya</taxon>
        <taxon>Ascomycota</taxon>
        <taxon>Pezizomycotina</taxon>
        <taxon>Sordariomycetes</taxon>
        <taxon>Hypocreomycetidae</taxon>
        <taxon>Hypocreales</taxon>
        <taxon>Nectriaceae</taxon>
        <taxon>Fusarium</taxon>
        <taxon>Fusarium decemcellulare species complex</taxon>
    </lineage>
</organism>
<dbReference type="Proteomes" id="UP001148629">
    <property type="component" value="Unassembled WGS sequence"/>
</dbReference>
<sequence length="454" mass="51526">MSSSANIVFQTLELAQHIVYYLDGKNLFKALGITKALWESKEPAIIWKKHIKQLGYPDEFINRYSRRYHPRDIYLHLCHTIDAINHGATATSTIKDVSEKGSTDQDTRTSISGTQLLQRSHQGSSRDDLYLLDHEGLHLLGPDTDPSPLASSSNDAYVEGREDQDAVVRNFEDSSPQTYEKGMFWEQGSHVIEAYTRSESVGKAETTVFEVRNIHGVKRGELVHPEKGEHASDSLGDDHFTTLGRRFLKVWDLKALTCVYEHALSDEELDEGYQMTVWQDMVFFSCDSSKPSPRWTHLDGSPASPAKAEAVERADWSWVRFSDGTMVTWPWEVYVNAPDGEELRMINFAPKQANAAFSMEIGVLFDRFIFVVVRVELDGPPRSIIPGPTKLTILSKTGEKLISHTLHKQYKLLSCFIDIFGRLVINDWEGNSLEGIEIVDFCNQKLPVERRTRT</sequence>
<accession>A0ACC1RX06</accession>
<name>A0ACC1RX06_9HYPO</name>